<proteinExistence type="predicted"/>
<sequence length="234" mass="25795">MGQSASQPNNIYVSKQFSSPFSLTEKTVQTFSDSVFSVAQSAASSGSFLEGNFSSAPLKRGGSFNITSSSTSSSKQHSPGSSGIGAMYLGGANSTGIGELLYGGSASVHSKRERRRSVCAREVRVEKYSIRHEDLIKSYSLRGYFVMDSANVFVNDKLVVQYCHIFGPISNKSHYMKRYVSTQVEETLNLGNDSKWVGKDFDFIIKHDYKRMITEEKLTLPDSIIVSTVEEIKC</sequence>
<gene>
    <name evidence="1" type="ORF">NAEGRDRAFT_80755</name>
</gene>
<dbReference type="InParanoid" id="D2VPG0"/>
<evidence type="ECO:0000313" key="1">
    <source>
        <dbReference type="EMBL" id="EFC41352.1"/>
    </source>
</evidence>
<dbReference type="EMBL" id="GG738886">
    <property type="protein sequence ID" value="EFC41352.1"/>
    <property type="molecule type" value="Genomic_DNA"/>
</dbReference>
<dbReference type="RefSeq" id="XP_002674096.1">
    <property type="nucleotide sequence ID" value="XM_002674050.1"/>
</dbReference>
<keyword evidence="2" id="KW-1185">Reference proteome</keyword>
<accession>D2VPG0</accession>
<dbReference type="AlphaFoldDB" id="D2VPG0"/>
<protein>
    <submittedName>
        <fullName evidence="1">Uncharacterized protein</fullName>
    </submittedName>
</protein>
<organism evidence="2">
    <name type="scientific">Naegleria gruberi</name>
    <name type="common">Amoeba</name>
    <dbReference type="NCBI Taxonomy" id="5762"/>
    <lineage>
        <taxon>Eukaryota</taxon>
        <taxon>Discoba</taxon>
        <taxon>Heterolobosea</taxon>
        <taxon>Tetramitia</taxon>
        <taxon>Eutetramitia</taxon>
        <taxon>Vahlkampfiidae</taxon>
        <taxon>Naegleria</taxon>
    </lineage>
</organism>
<reference evidence="1 2" key="1">
    <citation type="journal article" date="2010" name="Cell">
        <title>The genome of Naegleria gruberi illuminates early eukaryotic versatility.</title>
        <authorList>
            <person name="Fritz-Laylin L.K."/>
            <person name="Prochnik S.E."/>
            <person name="Ginger M.L."/>
            <person name="Dacks J.B."/>
            <person name="Carpenter M.L."/>
            <person name="Field M.C."/>
            <person name="Kuo A."/>
            <person name="Paredez A."/>
            <person name="Chapman J."/>
            <person name="Pham J."/>
            <person name="Shu S."/>
            <person name="Neupane R."/>
            <person name="Cipriano M."/>
            <person name="Mancuso J."/>
            <person name="Tu H."/>
            <person name="Salamov A."/>
            <person name="Lindquist E."/>
            <person name="Shapiro H."/>
            <person name="Lucas S."/>
            <person name="Grigoriev I.V."/>
            <person name="Cande W.Z."/>
            <person name="Fulton C."/>
            <person name="Rokhsar D.S."/>
            <person name="Dawson S.C."/>
        </authorList>
    </citation>
    <scope>NUCLEOTIDE SEQUENCE [LARGE SCALE GENOMIC DNA]</scope>
    <source>
        <strain evidence="1 2">NEG-M</strain>
    </source>
</reference>
<dbReference type="KEGG" id="ngr:NAEGRDRAFT_80755"/>
<evidence type="ECO:0000313" key="2">
    <source>
        <dbReference type="Proteomes" id="UP000006671"/>
    </source>
</evidence>
<dbReference type="VEuPathDB" id="AmoebaDB:NAEGRDRAFT_80755"/>
<dbReference type="OrthoDB" id="10402084at2759"/>
<dbReference type="GeneID" id="8850716"/>
<name>D2VPG0_NAEGR</name>
<dbReference type="Proteomes" id="UP000006671">
    <property type="component" value="Unassembled WGS sequence"/>
</dbReference>